<sequence length="76" mass="8293">MVAVGAALLTSLELSRALLRCYRSDAFSYEITAKACEMIHGYDKPFGCIIQSEDMCEKAAAKCRLLGATYYSCTAP</sequence>
<proteinExistence type="predicted"/>
<gene>
    <name evidence="1" type="ORF">DSO57_1011672</name>
</gene>
<organism evidence="1 2">
    <name type="scientific">Entomophthora muscae</name>
    <dbReference type="NCBI Taxonomy" id="34485"/>
    <lineage>
        <taxon>Eukaryota</taxon>
        <taxon>Fungi</taxon>
        <taxon>Fungi incertae sedis</taxon>
        <taxon>Zoopagomycota</taxon>
        <taxon>Entomophthoromycotina</taxon>
        <taxon>Entomophthoromycetes</taxon>
        <taxon>Entomophthorales</taxon>
        <taxon>Entomophthoraceae</taxon>
        <taxon>Entomophthora</taxon>
    </lineage>
</organism>
<dbReference type="EMBL" id="QTSX02006430">
    <property type="protein sequence ID" value="KAJ9054670.1"/>
    <property type="molecule type" value="Genomic_DNA"/>
</dbReference>
<reference evidence="1" key="1">
    <citation type="submission" date="2022-04" db="EMBL/GenBank/DDBJ databases">
        <title>Genome of the entomopathogenic fungus Entomophthora muscae.</title>
        <authorList>
            <person name="Elya C."/>
            <person name="Lovett B.R."/>
            <person name="Lee E."/>
            <person name="Macias A.M."/>
            <person name="Hajek A.E."/>
            <person name="De Bivort B.L."/>
            <person name="Kasson M.T."/>
            <person name="De Fine Licht H.H."/>
            <person name="Stajich J.E."/>
        </authorList>
    </citation>
    <scope>NUCLEOTIDE SEQUENCE</scope>
    <source>
        <strain evidence="1">Berkeley</strain>
    </source>
</reference>
<name>A0ACC2RXF4_9FUNG</name>
<keyword evidence="2" id="KW-1185">Reference proteome</keyword>
<protein>
    <submittedName>
        <fullName evidence="1">Uncharacterized protein</fullName>
    </submittedName>
</protein>
<comment type="caution">
    <text evidence="1">The sequence shown here is derived from an EMBL/GenBank/DDBJ whole genome shotgun (WGS) entry which is preliminary data.</text>
</comment>
<evidence type="ECO:0000313" key="2">
    <source>
        <dbReference type="Proteomes" id="UP001165960"/>
    </source>
</evidence>
<accession>A0ACC2RXF4</accession>
<dbReference type="Proteomes" id="UP001165960">
    <property type="component" value="Unassembled WGS sequence"/>
</dbReference>
<evidence type="ECO:0000313" key="1">
    <source>
        <dbReference type="EMBL" id="KAJ9054670.1"/>
    </source>
</evidence>